<name>A0A067TYM5_GALM3</name>
<sequence length="527" mass="60414">MGVFQRCPGYRREVVSHTNPLSASPKNLCDICAEVVEIDAEMARTRKLLVDLVKRRAAVKSRRPNQLHDPLSCIPFEIASQIFVCYTDGQRGASYSDWSPSLFLASISRGWRQIAFGTPELWTSIDVQIYSLSKIPRQVEILNRYLPRTGERLLDIFLHAKPNLGLPEDSEIQVAHLFDPIRKCAARWQKLSLHIPPRWYPTLVGDLSHAPALANIQFKQFGDEEDRDEFHLPETPSLAILNFSGLLLRQVQVQLDWLTTFDGDAMSMDEIFEILRRAKRLLECSFSPLLDHFGDYPTPVTPIVHASLRKLLVGTSEESTDESLEEFFDSIQLPSLDYFYVDSSDSTEILSVPHCGFHSLFSRSQCSLTRFSVCSDMFNGLEILSVLENLPTVTELYLEGRNMIRTSVLKRLGERTSLEDGTSPYRILPNRKRLSFKGKRKFQWGCLLDLFYPDWKAAMDIVPSASISTKKFSFDLCLYRMKEYDHDYIDADVLPYFARLQNEQVLEIKSYDHKDLIRASLERSSSS</sequence>
<dbReference type="HOGENOM" id="CLU_018544_14_1_1"/>
<organism evidence="1 2">
    <name type="scientific">Galerina marginata (strain CBS 339.88)</name>
    <dbReference type="NCBI Taxonomy" id="685588"/>
    <lineage>
        <taxon>Eukaryota</taxon>
        <taxon>Fungi</taxon>
        <taxon>Dikarya</taxon>
        <taxon>Basidiomycota</taxon>
        <taxon>Agaricomycotina</taxon>
        <taxon>Agaricomycetes</taxon>
        <taxon>Agaricomycetidae</taxon>
        <taxon>Agaricales</taxon>
        <taxon>Agaricineae</taxon>
        <taxon>Strophariaceae</taxon>
        <taxon>Galerina</taxon>
    </lineage>
</organism>
<dbReference type="AlphaFoldDB" id="A0A067TYM5"/>
<proteinExistence type="predicted"/>
<dbReference type="Proteomes" id="UP000027222">
    <property type="component" value="Unassembled WGS sequence"/>
</dbReference>
<dbReference type="OrthoDB" id="2269034at2759"/>
<evidence type="ECO:0008006" key="3">
    <source>
        <dbReference type="Google" id="ProtNLM"/>
    </source>
</evidence>
<accession>A0A067TYM5</accession>
<keyword evidence="2" id="KW-1185">Reference proteome</keyword>
<gene>
    <name evidence="1" type="ORF">GALMADRAFT_151162</name>
</gene>
<evidence type="ECO:0000313" key="1">
    <source>
        <dbReference type="EMBL" id="KDR84158.1"/>
    </source>
</evidence>
<evidence type="ECO:0000313" key="2">
    <source>
        <dbReference type="Proteomes" id="UP000027222"/>
    </source>
</evidence>
<dbReference type="EMBL" id="KL142368">
    <property type="protein sequence ID" value="KDR84158.1"/>
    <property type="molecule type" value="Genomic_DNA"/>
</dbReference>
<reference evidence="2" key="1">
    <citation type="journal article" date="2014" name="Proc. Natl. Acad. Sci. U.S.A.">
        <title>Extensive sampling of basidiomycete genomes demonstrates inadequacy of the white-rot/brown-rot paradigm for wood decay fungi.</title>
        <authorList>
            <person name="Riley R."/>
            <person name="Salamov A.A."/>
            <person name="Brown D.W."/>
            <person name="Nagy L.G."/>
            <person name="Floudas D."/>
            <person name="Held B.W."/>
            <person name="Levasseur A."/>
            <person name="Lombard V."/>
            <person name="Morin E."/>
            <person name="Otillar R."/>
            <person name="Lindquist E.A."/>
            <person name="Sun H."/>
            <person name="LaButti K.M."/>
            <person name="Schmutz J."/>
            <person name="Jabbour D."/>
            <person name="Luo H."/>
            <person name="Baker S.E."/>
            <person name="Pisabarro A.G."/>
            <person name="Walton J.D."/>
            <person name="Blanchette R.A."/>
            <person name="Henrissat B."/>
            <person name="Martin F."/>
            <person name="Cullen D."/>
            <person name="Hibbett D.S."/>
            <person name="Grigoriev I.V."/>
        </authorList>
    </citation>
    <scope>NUCLEOTIDE SEQUENCE [LARGE SCALE GENOMIC DNA]</scope>
    <source>
        <strain evidence="2">CBS 339.88</strain>
    </source>
</reference>
<protein>
    <recommendedName>
        <fullName evidence="3">F-box domain-containing protein</fullName>
    </recommendedName>
</protein>